<dbReference type="AlphaFoldDB" id="A0A1J7HEA4"/>
<reference evidence="5 6" key="1">
    <citation type="journal article" date="2017" name="Plant Biotechnol. J.">
        <title>A comprehensive draft genome sequence for lupin (Lupinus angustifolius), an emerging health food: insights into plant-microbe interactions and legume evolution.</title>
        <authorList>
            <person name="Hane J.K."/>
            <person name="Ming Y."/>
            <person name="Kamphuis L.G."/>
            <person name="Nelson M.N."/>
            <person name="Garg G."/>
            <person name="Atkins C.A."/>
            <person name="Bayer P.E."/>
            <person name="Bravo A."/>
            <person name="Bringans S."/>
            <person name="Cannon S."/>
            <person name="Edwards D."/>
            <person name="Foley R."/>
            <person name="Gao L.L."/>
            <person name="Harrison M.J."/>
            <person name="Huang W."/>
            <person name="Hurgobin B."/>
            <person name="Li S."/>
            <person name="Liu C.W."/>
            <person name="McGrath A."/>
            <person name="Morahan G."/>
            <person name="Murray J."/>
            <person name="Weller J."/>
            <person name="Jian J."/>
            <person name="Singh K.B."/>
        </authorList>
    </citation>
    <scope>NUCLEOTIDE SEQUENCE [LARGE SCALE GENOMIC DNA]</scope>
    <source>
        <strain evidence="6">cv. Tanjil</strain>
        <tissue evidence="5">Whole plant</tissue>
    </source>
</reference>
<evidence type="ECO:0000256" key="3">
    <source>
        <dbReference type="ARBA" id="ARBA00022801"/>
    </source>
</evidence>
<dbReference type="InterPro" id="IPR036523">
    <property type="entry name" value="SurE-like_sf"/>
</dbReference>
<proteinExistence type="inferred from homology"/>
<evidence type="ECO:0000256" key="2">
    <source>
        <dbReference type="ARBA" id="ARBA00022723"/>
    </source>
</evidence>
<dbReference type="GO" id="GO:0008252">
    <property type="term" value="F:nucleotidase activity"/>
    <property type="evidence" value="ECO:0007669"/>
    <property type="project" value="InterPro"/>
</dbReference>
<sequence>MEEEKKKATILIRNDDGINSDGTVAGAREAFFNDIPSISISYDRPHSAGGKSKLHDFILAAQVCVPIIRAVLVEIKNQSYPPRCFLNINVPNNVANHKGNTNAQCQRQSLIPLPWGLIHDSQGINRDS</sequence>
<name>A0A1J7HEA4_LUPAN</name>
<dbReference type="Gene3D" id="3.40.1210.10">
    <property type="entry name" value="Survival protein SurE-like phosphatase/nucleotidase"/>
    <property type="match status" value="1"/>
</dbReference>
<keyword evidence="6" id="KW-1185">Reference proteome</keyword>
<dbReference type="InterPro" id="IPR030048">
    <property type="entry name" value="SurE"/>
</dbReference>
<feature type="domain" description="Survival protein SurE-like phosphatase/nucleotidase" evidence="4">
    <location>
        <begin position="22"/>
        <end position="99"/>
    </location>
</feature>
<comment type="similarity">
    <text evidence="1">Belongs to the SurE nucleotidase family.</text>
</comment>
<dbReference type="GO" id="GO:0046872">
    <property type="term" value="F:metal ion binding"/>
    <property type="evidence" value="ECO:0007669"/>
    <property type="project" value="UniProtKB-KW"/>
</dbReference>
<dbReference type="Pfam" id="PF01975">
    <property type="entry name" value="SurE"/>
    <property type="match status" value="1"/>
</dbReference>
<evidence type="ECO:0000313" key="6">
    <source>
        <dbReference type="Proteomes" id="UP000188354"/>
    </source>
</evidence>
<dbReference type="EMBL" id="CM007366">
    <property type="protein sequence ID" value="OIW11166.1"/>
    <property type="molecule type" value="Genomic_DNA"/>
</dbReference>
<evidence type="ECO:0000313" key="5">
    <source>
        <dbReference type="EMBL" id="OIW11166.1"/>
    </source>
</evidence>
<dbReference type="Gramene" id="OIW11166">
    <property type="protein sequence ID" value="OIW11166"/>
    <property type="gene ID" value="TanjilG_22973"/>
</dbReference>
<dbReference type="STRING" id="3871.A0A1J7HEA4"/>
<evidence type="ECO:0000259" key="4">
    <source>
        <dbReference type="Pfam" id="PF01975"/>
    </source>
</evidence>
<dbReference type="PANTHER" id="PTHR30457">
    <property type="entry name" value="5'-NUCLEOTIDASE SURE"/>
    <property type="match status" value="1"/>
</dbReference>
<dbReference type="PANTHER" id="PTHR30457:SF0">
    <property type="entry name" value="PHOSPHATASE, PUTATIVE (AFU_ORTHOLOGUE AFUA_4G01070)-RELATED"/>
    <property type="match status" value="1"/>
</dbReference>
<organism evidence="5 6">
    <name type="scientific">Lupinus angustifolius</name>
    <name type="common">Narrow-leaved blue lupine</name>
    <dbReference type="NCBI Taxonomy" id="3871"/>
    <lineage>
        <taxon>Eukaryota</taxon>
        <taxon>Viridiplantae</taxon>
        <taxon>Streptophyta</taxon>
        <taxon>Embryophyta</taxon>
        <taxon>Tracheophyta</taxon>
        <taxon>Spermatophyta</taxon>
        <taxon>Magnoliopsida</taxon>
        <taxon>eudicotyledons</taxon>
        <taxon>Gunneridae</taxon>
        <taxon>Pentapetalae</taxon>
        <taxon>rosids</taxon>
        <taxon>fabids</taxon>
        <taxon>Fabales</taxon>
        <taxon>Fabaceae</taxon>
        <taxon>Papilionoideae</taxon>
        <taxon>50 kb inversion clade</taxon>
        <taxon>genistoids sensu lato</taxon>
        <taxon>core genistoids</taxon>
        <taxon>Genisteae</taxon>
        <taxon>Lupinus</taxon>
    </lineage>
</organism>
<gene>
    <name evidence="5" type="ORF">TanjilG_22973</name>
</gene>
<dbReference type="SUPFAM" id="SSF64167">
    <property type="entry name" value="SurE-like"/>
    <property type="match status" value="1"/>
</dbReference>
<dbReference type="Proteomes" id="UP000188354">
    <property type="component" value="Chromosome LG06"/>
</dbReference>
<protein>
    <recommendedName>
        <fullName evidence="4">Survival protein SurE-like phosphatase/nucleotidase domain-containing protein</fullName>
    </recommendedName>
</protein>
<dbReference type="InterPro" id="IPR002828">
    <property type="entry name" value="SurE-like_Pase/nucleotidase"/>
</dbReference>
<keyword evidence="2" id="KW-0479">Metal-binding</keyword>
<keyword evidence="3" id="KW-0378">Hydrolase</keyword>
<dbReference type="GO" id="GO:0005829">
    <property type="term" value="C:cytosol"/>
    <property type="evidence" value="ECO:0007669"/>
    <property type="project" value="TreeGrafter"/>
</dbReference>
<accession>A0A1J7HEA4</accession>
<evidence type="ECO:0000256" key="1">
    <source>
        <dbReference type="ARBA" id="ARBA00011062"/>
    </source>
</evidence>